<dbReference type="CDD" id="cd03134">
    <property type="entry name" value="GATase1_PfpI_like"/>
    <property type="match status" value="1"/>
</dbReference>
<sequence>MAHTNLNDKRILIVATDGYERSELRFPLDELKKLGADVIVASLNKNPIKSWDKKDWGDSVDIDIVLKDVSIDEFDGLVLPGGQINPDVLRTKVEVISLIQGFHKSSKIVAAICHAPWLLIEAGLAKDCKMTSYNSIKTDVMNAGGVWEDSEVVVDNKIITSRNPDDLRAFVDTIAKEISRKSDDK</sequence>
<geneLocation type="plasmid" evidence="3 4">
    <name>unnamed1</name>
</geneLocation>
<protein>
    <submittedName>
        <fullName evidence="3">Intracellular protease, PfpI family protein</fullName>
    </submittedName>
</protein>
<dbReference type="PROSITE" id="PS51276">
    <property type="entry name" value="PEPTIDASE_C56_PFPI"/>
    <property type="match status" value="1"/>
</dbReference>
<keyword evidence="3" id="KW-0614">Plasmid</keyword>
<proteinExistence type="inferred from homology"/>
<dbReference type="Pfam" id="PF01965">
    <property type="entry name" value="DJ-1_PfpI"/>
    <property type="match status" value="1"/>
</dbReference>
<comment type="similarity">
    <text evidence="1">Belongs to the peptidase C56 family.</text>
</comment>
<dbReference type="NCBIfam" id="TIGR01382">
    <property type="entry name" value="PfpI"/>
    <property type="match status" value="1"/>
</dbReference>
<keyword evidence="3" id="KW-0378">Hydrolase</keyword>
<dbReference type="KEGG" id="och:CES85_3671"/>
<dbReference type="Proteomes" id="UP000215256">
    <property type="component" value="Plasmid unnamed1"/>
</dbReference>
<evidence type="ECO:0000313" key="4">
    <source>
        <dbReference type="Proteomes" id="UP000215256"/>
    </source>
</evidence>
<dbReference type="RefSeq" id="WP_095448704.1">
    <property type="nucleotide sequence ID" value="NZ_CP022605.1"/>
</dbReference>
<dbReference type="PANTHER" id="PTHR42733">
    <property type="entry name" value="DJ-1 PROTEIN"/>
    <property type="match status" value="1"/>
</dbReference>
<dbReference type="EMBL" id="CP022605">
    <property type="protein sequence ID" value="ASV87735.1"/>
    <property type="molecule type" value="Genomic_DNA"/>
</dbReference>
<keyword evidence="3" id="KW-0645">Protease</keyword>
<dbReference type="SUPFAM" id="SSF52317">
    <property type="entry name" value="Class I glutamine amidotransferase-like"/>
    <property type="match status" value="1"/>
</dbReference>
<reference evidence="3 4" key="1">
    <citation type="submission" date="2017-07" db="EMBL/GenBank/DDBJ databases">
        <title>Phylogenetic study on the rhizospheric bacterium Ochrobactrum sp. A44.</title>
        <authorList>
            <person name="Krzyzanowska D.M."/>
            <person name="Ossowicki A."/>
            <person name="Rajewska M."/>
            <person name="Maciag T."/>
            <person name="Kaczynski Z."/>
            <person name="Czerwicka M."/>
            <person name="Jafra S."/>
        </authorList>
    </citation>
    <scope>NUCLEOTIDE SEQUENCE [LARGE SCALE GENOMIC DNA]</scope>
    <source>
        <strain evidence="3 4">A44</strain>
        <plasmid evidence="3 4">unnamed1</plasmid>
    </source>
</reference>
<dbReference type="PANTHER" id="PTHR42733:SF12">
    <property type="entry name" value="PROTEINASE"/>
    <property type="match status" value="1"/>
</dbReference>
<accession>A0A248ULW3</accession>
<dbReference type="GO" id="GO:0008233">
    <property type="term" value="F:peptidase activity"/>
    <property type="evidence" value="ECO:0007669"/>
    <property type="project" value="UniProtKB-KW"/>
</dbReference>
<dbReference type="InterPro" id="IPR029062">
    <property type="entry name" value="Class_I_gatase-like"/>
</dbReference>
<evidence type="ECO:0000313" key="3">
    <source>
        <dbReference type="EMBL" id="ASV87735.1"/>
    </source>
</evidence>
<name>A0A248ULW3_9HYPH</name>
<dbReference type="Gene3D" id="3.40.50.880">
    <property type="match status" value="1"/>
</dbReference>
<dbReference type="InterPro" id="IPR002818">
    <property type="entry name" value="DJ-1/PfpI"/>
</dbReference>
<organism evidence="3 4">
    <name type="scientific">Ochrobactrum quorumnocens</name>
    <dbReference type="NCBI Taxonomy" id="271865"/>
    <lineage>
        <taxon>Bacteria</taxon>
        <taxon>Pseudomonadati</taxon>
        <taxon>Pseudomonadota</taxon>
        <taxon>Alphaproteobacteria</taxon>
        <taxon>Hyphomicrobiales</taxon>
        <taxon>Brucellaceae</taxon>
        <taxon>Brucella/Ochrobactrum group</taxon>
        <taxon>Ochrobactrum</taxon>
    </lineage>
</organism>
<dbReference type="InterPro" id="IPR006286">
    <property type="entry name" value="C56_PfpI-like"/>
</dbReference>
<evidence type="ECO:0000259" key="2">
    <source>
        <dbReference type="Pfam" id="PF01965"/>
    </source>
</evidence>
<evidence type="ECO:0000256" key="1">
    <source>
        <dbReference type="ARBA" id="ARBA00008542"/>
    </source>
</evidence>
<feature type="domain" description="DJ-1/PfpI" evidence="2">
    <location>
        <begin position="9"/>
        <end position="176"/>
    </location>
</feature>
<dbReference type="GO" id="GO:0006508">
    <property type="term" value="P:proteolysis"/>
    <property type="evidence" value="ECO:0007669"/>
    <property type="project" value="UniProtKB-KW"/>
</dbReference>
<dbReference type="OrthoDB" id="9792284at2"/>
<gene>
    <name evidence="3" type="ORF">CES85_3671</name>
</gene>
<dbReference type="AlphaFoldDB" id="A0A248ULW3"/>